<proteinExistence type="predicted"/>
<organism evidence="1">
    <name type="scientific">Aeromonas hydrophila</name>
    <dbReference type="NCBI Taxonomy" id="644"/>
    <lineage>
        <taxon>Bacteria</taxon>
        <taxon>Pseudomonadati</taxon>
        <taxon>Pseudomonadota</taxon>
        <taxon>Gammaproteobacteria</taxon>
        <taxon>Aeromonadales</taxon>
        <taxon>Aeromonadaceae</taxon>
        <taxon>Aeromonas</taxon>
    </lineage>
</organism>
<keyword evidence="1" id="KW-0614">Plasmid</keyword>
<gene>
    <name evidence="1" type="ORF">pGES5_AH01_00009</name>
</gene>
<dbReference type="AlphaFoldDB" id="A0A0U2DDC5"/>
<dbReference type="EMBL" id="KR014105">
    <property type="protein sequence ID" value="AKP49258.1"/>
    <property type="molecule type" value="Genomic_DNA"/>
</dbReference>
<protein>
    <submittedName>
        <fullName evidence="1">Uncharacterized protein</fullName>
    </submittedName>
</protein>
<evidence type="ECO:0000313" key="1">
    <source>
        <dbReference type="EMBL" id="AKP49258.1"/>
    </source>
</evidence>
<accession>A0A0U2DDC5</accession>
<sequence length="38" mass="4280">MNMIDTTVPTTVLAILLAVADTVLAQRKRRKHTRRAFA</sequence>
<name>A0A0U2DDC5_AERHY</name>
<reference evidence="1" key="1">
    <citation type="submission" date="2015-03" db="EMBL/GenBank/DDBJ databases">
        <authorList>
            <person name="Zong Z."/>
        </authorList>
    </citation>
    <scope>NUCLEOTIDE SEQUENCE</scope>
    <source>
        <strain evidence="1">WCHAH01</strain>
        <plasmid evidence="1">pGES5</plasmid>
    </source>
</reference>
<geneLocation type="plasmid" evidence="1">
    <name>pGES5</name>
</geneLocation>